<proteinExistence type="predicted"/>
<evidence type="ECO:0000313" key="2">
    <source>
        <dbReference type="EMBL" id="GAA2134604.1"/>
    </source>
</evidence>
<accession>A0ABN2YZV9</accession>
<evidence type="ECO:0000313" key="3">
    <source>
        <dbReference type="Proteomes" id="UP001501020"/>
    </source>
</evidence>
<dbReference type="Proteomes" id="UP001501020">
    <property type="component" value="Unassembled WGS sequence"/>
</dbReference>
<keyword evidence="1" id="KW-0732">Signal</keyword>
<sequence length="64" mass="6574">MDSLLSLAAVALAMVAMALGMATLQAALDGQQVDAVQQKIVADALAMLIGAAVRSLWQPPEPRA</sequence>
<dbReference type="EMBL" id="BAAAMR010000020">
    <property type="protein sequence ID" value="GAA2134604.1"/>
    <property type="molecule type" value="Genomic_DNA"/>
</dbReference>
<gene>
    <name evidence="2" type="ORF">GCM10009727_28500</name>
</gene>
<reference evidence="2 3" key="1">
    <citation type="journal article" date="2019" name="Int. J. Syst. Evol. Microbiol.">
        <title>The Global Catalogue of Microorganisms (GCM) 10K type strain sequencing project: providing services to taxonomists for standard genome sequencing and annotation.</title>
        <authorList>
            <consortium name="The Broad Institute Genomics Platform"/>
            <consortium name="The Broad Institute Genome Sequencing Center for Infectious Disease"/>
            <person name="Wu L."/>
            <person name="Ma J."/>
        </authorList>
    </citation>
    <scope>NUCLEOTIDE SEQUENCE [LARGE SCALE GENOMIC DNA]</scope>
    <source>
        <strain evidence="2 3">JCM 13850</strain>
    </source>
</reference>
<protein>
    <submittedName>
        <fullName evidence="2">Uncharacterized protein</fullName>
    </submittedName>
</protein>
<organism evidence="2 3">
    <name type="scientific">Actinomadura napierensis</name>
    <dbReference type="NCBI Taxonomy" id="267854"/>
    <lineage>
        <taxon>Bacteria</taxon>
        <taxon>Bacillati</taxon>
        <taxon>Actinomycetota</taxon>
        <taxon>Actinomycetes</taxon>
        <taxon>Streptosporangiales</taxon>
        <taxon>Thermomonosporaceae</taxon>
        <taxon>Actinomadura</taxon>
    </lineage>
</organism>
<keyword evidence="3" id="KW-1185">Reference proteome</keyword>
<evidence type="ECO:0000256" key="1">
    <source>
        <dbReference type="SAM" id="SignalP"/>
    </source>
</evidence>
<feature type="signal peptide" evidence="1">
    <location>
        <begin position="1"/>
        <end position="26"/>
    </location>
</feature>
<name>A0ABN2YZV9_9ACTN</name>
<comment type="caution">
    <text evidence="2">The sequence shown here is derived from an EMBL/GenBank/DDBJ whole genome shotgun (WGS) entry which is preliminary data.</text>
</comment>
<feature type="chain" id="PRO_5045705359" evidence="1">
    <location>
        <begin position="27"/>
        <end position="64"/>
    </location>
</feature>